<dbReference type="EMBL" id="AP019782">
    <property type="protein sequence ID" value="BBL72589.1"/>
    <property type="molecule type" value="Genomic_DNA"/>
</dbReference>
<dbReference type="Gene3D" id="2.40.50.580">
    <property type="match status" value="1"/>
</dbReference>
<evidence type="ECO:0000259" key="3">
    <source>
        <dbReference type="Pfam" id="PF17746"/>
    </source>
</evidence>
<dbReference type="KEGG" id="moz:MoryE10_31950"/>
<dbReference type="PANTHER" id="PTHR30545:SF2">
    <property type="entry name" value="SUGAR FERMENTATION STIMULATION PROTEIN A"/>
    <property type="match status" value="1"/>
</dbReference>
<dbReference type="Proteomes" id="UP000824988">
    <property type="component" value="Chromosome"/>
</dbReference>
<evidence type="ECO:0000313" key="5">
    <source>
        <dbReference type="Proteomes" id="UP000824988"/>
    </source>
</evidence>
<dbReference type="InterPro" id="IPR005224">
    <property type="entry name" value="SfsA"/>
</dbReference>
<dbReference type="Pfam" id="PF03749">
    <property type="entry name" value="SfsA"/>
    <property type="match status" value="1"/>
</dbReference>
<evidence type="ECO:0000256" key="1">
    <source>
        <dbReference type="HAMAP-Rule" id="MF_00095"/>
    </source>
</evidence>
<dbReference type="CDD" id="cd22359">
    <property type="entry name" value="SfsA-like_bacterial"/>
    <property type="match status" value="1"/>
</dbReference>
<dbReference type="Pfam" id="PF17746">
    <property type="entry name" value="SfsA_N"/>
    <property type="match status" value="1"/>
</dbReference>
<dbReference type="InterPro" id="IPR041465">
    <property type="entry name" value="SfsA_N"/>
</dbReference>
<dbReference type="RefSeq" id="WP_054774277.1">
    <property type="nucleotide sequence ID" value="NZ_AP019782.1"/>
</dbReference>
<dbReference type="PANTHER" id="PTHR30545">
    <property type="entry name" value="SUGAR FERMENTATION STIMULATION PROTEIN A"/>
    <property type="match status" value="1"/>
</dbReference>
<dbReference type="GO" id="GO:0003677">
    <property type="term" value="F:DNA binding"/>
    <property type="evidence" value="ECO:0007669"/>
    <property type="project" value="InterPro"/>
</dbReference>
<sequence length="235" mass="25668">MQFESPLVPGVLLRRYQRFLADVRLADGSTVTAHTPNTGSMKGCCEPGSRVWLRDSGSATRKYPFSWELVEAAPDVLVGINTGLANALVREAVENGVVQELQGYRRIRQEVRYGEENSRIDLLLERDDGGLCYVEVKNVTLVEGGIALFPDAVSSRGAKHLRELAAMVRQGHRAVIFYCVQRRDAGAVSPADGIDPLYGRTLREALAQGVEALAYRAEVGTEGIALREVLAVVCP</sequence>
<evidence type="ECO:0000259" key="2">
    <source>
        <dbReference type="Pfam" id="PF03749"/>
    </source>
</evidence>
<proteinExistence type="inferred from homology"/>
<gene>
    <name evidence="1 4" type="primary">sfsA</name>
    <name evidence="4" type="ORF">MoryE10_31950</name>
</gene>
<feature type="domain" description="SfsA N-terminal OB" evidence="3">
    <location>
        <begin position="13"/>
        <end position="80"/>
    </location>
</feature>
<dbReference type="FunFam" id="3.40.1350.60:FF:000001">
    <property type="entry name" value="Sugar fermentation stimulation protein A"/>
    <property type="match status" value="1"/>
</dbReference>
<accession>A0A8D4VU75</accession>
<feature type="domain" description="Sugar fermentation stimulation protein C-terminal" evidence="2">
    <location>
        <begin position="84"/>
        <end position="222"/>
    </location>
</feature>
<protein>
    <recommendedName>
        <fullName evidence="1">Sugar fermentation stimulation protein homolog</fullName>
    </recommendedName>
</protein>
<dbReference type="Gene3D" id="3.40.1350.60">
    <property type="match status" value="1"/>
</dbReference>
<dbReference type="AlphaFoldDB" id="A0A8D4VU75"/>
<organism evidence="4 5">
    <name type="scientific">Methylogaea oryzae</name>
    <dbReference type="NCBI Taxonomy" id="1295382"/>
    <lineage>
        <taxon>Bacteria</taxon>
        <taxon>Pseudomonadati</taxon>
        <taxon>Pseudomonadota</taxon>
        <taxon>Gammaproteobacteria</taxon>
        <taxon>Methylococcales</taxon>
        <taxon>Methylococcaceae</taxon>
        <taxon>Methylogaea</taxon>
    </lineage>
</organism>
<name>A0A8D4VU75_9GAMM</name>
<dbReference type="NCBIfam" id="TIGR00230">
    <property type="entry name" value="sfsA"/>
    <property type="match status" value="1"/>
</dbReference>
<dbReference type="InterPro" id="IPR040452">
    <property type="entry name" value="SfsA_C"/>
</dbReference>
<evidence type="ECO:0000313" key="4">
    <source>
        <dbReference type="EMBL" id="BBL72589.1"/>
    </source>
</evidence>
<reference evidence="4" key="1">
    <citation type="submission" date="2019-06" db="EMBL/GenBank/DDBJ databases">
        <title>Complete genome sequence of Methylogaea oryzae strain JCM16910.</title>
        <authorList>
            <person name="Asakawa S."/>
        </authorList>
    </citation>
    <scope>NUCLEOTIDE SEQUENCE</scope>
    <source>
        <strain evidence="4">E10</strain>
    </source>
</reference>
<keyword evidence="5" id="KW-1185">Reference proteome</keyword>
<dbReference type="HAMAP" id="MF_00095">
    <property type="entry name" value="SfsA"/>
    <property type="match status" value="1"/>
</dbReference>
<comment type="similarity">
    <text evidence="1">Belongs to the SfsA family.</text>
</comment>